<dbReference type="GO" id="GO:0005737">
    <property type="term" value="C:cytoplasm"/>
    <property type="evidence" value="ECO:0007669"/>
    <property type="project" value="TreeGrafter"/>
</dbReference>
<dbReference type="InterPro" id="IPR004547">
    <property type="entry name" value="Glucosamine6P_isomerase"/>
</dbReference>
<dbReference type="GO" id="GO:0006043">
    <property type="term" value="P:glucosamine catabolic process"/>
    <property type="evidence" value="ECO:0007669"/>
    <property type="project" value="TreeGrafter"/>
</dbReference>
<evidence type="ECO:0000259" key="3">
    <source>
        <dbReference type="Pfam" id="PF01182"/>
    </source>
</evidence>
<dbReference type="AlphaFoldDB" id="A0AAT9LFC0"/>
<reference evidence="4" key="2">
    <citation type="journal article" date="2023" name="Biology">
        <title>Prokaryotic Life Associated with Coal-Fire Gas Vents Revealed by Metagenomics.</title>
        <authorList>
            <person name="Kadnikov V.V."/>
            <person name="Mardanov A.V."/>
            <person name="Beletsky A.V."/>
            <person name="Karnachuk O.V."/>
            <person name="Ravin N.V."/>
        </authorList>
    </citation>
    <scope>NUCLEOTIDE SEQUENCE</scope>
    <source>
        <strain evidence="4">Bu02</strain>
    </source>
</reference>
<reference evidence="4" key="1">
    <citation type="submission" date="2020-10" db="EMBL/GenBank/DDBJ databases">
        <authorList>
            <person name="Kadnikov V."/>
            <person name="Beletsky A.V."/>
            <person name="Mardanov A.V."/>
            <person name="Karnachuk O.V."/>
            <person name="Ravin N.V."/>
        </authorList>
    </citation>
    <scope>NUCLEOTIDE SEQUENCE</scope>
    <source>
        <strain evidence="4">Bu02</strain>
    </source>
</reference>
<dbReference type="GO" id="GO:0005975">
    <property type="term" value="P:carbohydrate metabolic process"/>
    <property type="evidence" value="ECO:0007669"/>
    <property type="project" value="InterPro"/>
</dbReference>
<dbReference type="Gene3D" id="3.40.50.1360">
    <property type="match status" value="1"/>
</dbReference>
<dbReference type="InterPro" id="IPR037171">
    <property type="entry name" value="NagB/RpiA_transferase-like"/>
</dbReference>
<dbReference type="PROSITE" id="PS01161">
    <property type="entry name" value="GLC_GALNAC_ISOMERASE"/>
    <property type="match status" value="1"/>
</dbReference>
<proteinExistence type="predicted"/>
<dbReference type="InterPro" id="IPR006148">
    <property type="entry name" value="Glc/Gal-6P_isomerase"/>
</dbReference>
<dbReference type="GO" id="GO:0042802">
    <property type="term" value="F:identical protein binding"/>
    <property type="evidence" value="ECO:0007669"/>
    <property type="project" value="TreeGrafter"/>
</dbReference>
<organism evidence="4">
    <name type="scientific">Candidatus Fermentithermobacillus carboniphilus</name>
    <dbReference type="NCBI Taxonomy" id="3085328"/>
    <lineage>
        <taxon>Bacteria</taxon>
        <taxon>Bacillati</taxon>
        <taxon>Bacillota</taxon>
        <taxon>Candidatus Fermentithermobacillia</taxon>
        <taxon>Candidatus Fermentithermobacillales</taxon>
        <taxon>Candidatus Fermentithermobacillaceae</taxon>
        <taxon>Candidatus Fermentithermobacillus</taxon>
    </lineage>
</organism>
<feature type="domain" description="Glucosamine/galactosamine-6-phosphate isomerase" evidence="3">
    <location>
        <begin position="17"/>
        <end position="227"/>
    </location>
</feature>
<name>A0AAT9LFC0_9FIRM</name>
<dbReference type="GO" id="GO:0006046">
    <property type="term" value="P:N-acetylglucosamine catabolic process"/>
    <property type="evidence" value="ECO:0007669"/>
    <property type="project" value="TreeGrafter"/>
</dbReference>
<sequence>MRLTIVNDYEELSCVSAELIISLLQEKPDAVITLPAGGTPIGMYSRLVDAYRKGRVDFSRMRLFDIDTVYAPRSDPHTHYSYIREHFSSKTNLNPDNWFYLDPMPDDAERFAQEYEDKIRDVGGIDLVIDGLGHNGHLGYNEPGSEFSSRTRMVVIHEKTRKANARWYSSLEEVPKTGITMGIATIMEARRIVILVSGKDKAEIVRRVVEGPITEEVPMTVIRTHRNSAMIVDKAAARMLSPLTLRKVRLGEEFN</sequence>
<dbReference type="SUPFAM" id="SSF100950">
    <property type="entry name" value="NagB/RpiA/CoA transferase-like"/>
    <property type="match status" value="1"/>
</dbReference>
<dbReference type="GO" id="GO:0019262">
    <property type="term" value="P:N-acetylneuraminate catabolic process"/>
    <property type="evidence" value="ECO:0007669"/>
    <property type="project" value="TreeGrafter"/>
</dbReference>
<evidence type="ECO:0000313" key="4">
    <source>
        <dbReference type="EMBL" id="QUL99359.1"/>
    </source>
</evidence>
<evidence type="ECO:0000256" key="1">
    <source>
        <dbReference type="ARBA" id="ARBA00022801"/>
    </source>
</evidence>
<protein>
    <submittedName>
        <fullName evidence="4">Glucosamine-6-phosphate deaminase</fullName>
    </submittedName>
</protein>
<dbReference type="GO" id="GO:0004342">
    <property type="term" value="F:glucosamine-6-phosphate deaminase activity"/>
    <property type="evidence" value="ECO:0007669"/>
    <property type="project" value="InterPro"/>
</dbReference>
<dbReference type="PANTHER" id="PTHR11280:SF5">
    <property type="entry name" value="GLUCOSAMINE-6-PHOSPHATE ISOMERASE"/>
    <property type="match status" value="1"/>
</dbReference>
<dbReference type="CDD" id="cd01399">
    <property type="entry name" value="GlcN6P_deaminase"/>
    <property type="match status" value="1"/>
</dbReference>
<dbReference type="PANTHER" id="PTHR11280">
    <property type="entry name" value="GLUCOSAMINE-6-PHOSPHATE ISOMERASE"/>
    <property type="match status" value="1"/>
</dbReference>
<gene>
    <name evidence="4" type="ORF">IMF26_04710</name>
</gene>
<keyword evidence="1" id="KW-0378">Hydrolase</keyword>
<keyword evidence="2" id="KW-0119">Carbohydrate metabolism</keyword>
<accession>A0AAT9LFC0</accession>
<dbReference type="KEGG" id="fcz:IMF26_04710"/>
<evidence type="ECO:0000256" key="2">
    <source>
        <dbReference type="ARBA" id="ARBA00023277"/>
    </source>
</evidence>
<dbReference type="InterPro" id="IPR018321">
    <property type="entry name" value="Glucosamine6P_isomerase_CS"/>
</dbReference>
<dbReference type="EMBL" id="CP062796">
    <property type="protein sequence ID" value="QUL99359.1"/>
    <property type="molecule type" value="Genomic_DNA"/>
</dbReference>
<dbReference type="Pfam" id="PF01182">
    <property type="entry name" value="Glucosamine_iso"/>
    <property type="match status" value="1"/>
</dbReference>